<evidence type="ECO:0000313" key="4">
    <source>
        <dbReference type="Proteomes" id="UP000239997"/>
    </source>
</evidence>
<dbReference type="Gene3D" id="2.40.160.50">
    <property type="entry name" value="membrane protein fhac: a member of the omp85/tpsb transporter family"/>
    <property type="match status" value="1"/>
</dbReference>
<dbReference type="OrthoDB" id="1490006at2"/>
<dbReference type="Proteomes" id="UP000028531">
    <property type="component" value="Unassembled WGS sequence"/>
</dbReference>
<evidence type="ECO:0000313" key="1">
    <source>
        <dbReference type="EMBL" id="KEZ92931.1"/>
    </source>
</evidence>
<dbReference type="Proteomes" id="UP000239997">
    <property type="component" value="Unassembled WGS sequence"/>
</dbReference>
<dbReference type="AlphaFoldDB" id="A0A084JVE7"/>
<proteinExistence type="predicted"/>
<organism evidence="1 3">
    <name type="scientific">Nonlabens ulvanivorans</name>
    <name type="common">Persicivirga ulvanivorans</name>
    <dbReference type="NCBI Taxonomy" id="906888"/>
    <lineage>
        <taxon>Bacteria</taxon>
        <taxon>Pseudomonadati</taxon>
        <taxon>Bacteroidota</taxon>
        <taxon>Flavobacteriia</taxon>
        <taxon>Flavobacteriales</taxon>
        <taxon>Flavobacteriaceae</taxon>
        <taxon>Nonlabens</taxon>
    </lineage>
</organism>
<dbReference type="RefSeq" id="WP_036584364.1">
    <property type="nucleotide sequence ID" value="NZ_JBDUVS010000004.1"/>
</dbReference>
<evidence type="ECO:0000313" key="2">
    <source>
        <dbReference type="EMBL" id="PRX12840.1"/>
    </source>
</evidence>
<accession>A0A084JVE7</accession>
<dbReference type="EMBL" id="JPJI01000032">
    <property type="protein sequence ID" value="KEZ92931.1"/>
    <property type="molecule type" value="Genomic_DNA"/>
</dbReference>
<gene>
    <name evidence="1" type="ORF">IL45_12440</name>
    <name evidence="2" type="ORF">LY02_02492</name>
</gene>
<evidence type="ECO:0008006" key="5">
    <source>
        <dbReference type="Google" id="ProtNLM"/>
    </source>
</evidence>
<dbReference type="EMBL" id="PVNA01000005">
    <property type="protein sequence ID" value="PRX12840.1"/>
    <property type="molecule type" value="Genomic_DNA"/>
</dbReference>
<evidence type="ECO:0000313" key="3">
    <source>
        <dbReference type="Proteomes" id="UP000028531"/>
    </source>
</evidence>
<reference evidence="1 3" key="1">
    <citation type="submission" date="2014-07" db="EMBL/GenBank/DDBJ databases">
        <title>Draft genome sequence of Nonlabens ulvanivorans, an ulvan degrading bacterium.</title>
        <authorList>
            <person name="Kopel M."/>
            <person name="Helbert W."/>
            <person name="Henrissat B."/>
            <person name="Doniger T."/>
            <person name="Banin E."/>
        </authorList>
    </citation>
    <scope>NUCLEOTIDE SEQUENCE [LARGE SCALE GENOMIC DNA]</scope>
    <source>
        <strain evidence="1 3">PLR</strain>
    </source>
</reference>
<protein>
    <recommendedName>
        <fullName evidence="5">Outer membrane protein assembly factor</fullName>
    </recommendedName>
</protein>
<keyword evidence="4" id="KW-1185">Reference proteome</keyword>
<name>A0A084JVE7_NONUL</name>
<reference evidence="2 4" key="2">
    <citation type="submission" date="2018-03" db="EMBL/GenBank/DDBJ databases">
        <title>Genomic Encyclopedia of Archaeal and Bacterial Type Strains, Phase II (KMG-II): from individual species to whole genera.</title>
        <authorList>
            <person name="Goeker M."/>
        </authorList>
    </citation>
    <scope>NUCLEOTIDE SEQUENCE [LARGE SCALE GENOMIC DNA]</scope>
    <source>
        <strain evidence="2 4">DSM 22727</strain>
    </source>
</reference>
<sequence length="418" mass="47661">MRTQLTTIFLFFIIAPYALSQVISEIVIQDNKRTKTGYITSLIDLKVGQSLDSLTLKSDVLRLKREAGIAHAYYQVHLTDQGYKIVYGVEENFTIIPSFNFYTTNDDEVAYRIGIAEFNALGRGISIGGHYLRDIYDSYGAGIRAPYLFNKHIGLAVNYQNLTTEEPVFFNEGTALYRYNNNSIELSGLYQFNLKNRVELGFSLFTEKYDYKSGTISNQAPLNLDVDKHLLKFIYEYNGVDFYYQYSEGFRNVFNAQYVESTNRTLPSFLIVRNDLTYFKRIKKRGNWATRLTLGLATNDESPFAPFAVDNNLNVRGVGNLIDRGTGSVVINTEYRHSIIDKEWFVLQGNAFIDAGTWRNPGGSFRDFTNSNNVRVYPGLGVRFMHKRIFNAILRIDYGVGITPGSTQGFVFGIGQYF</sequence>
<comment type="caution">
    <text evidence="1">The sequence shown here is derived from an EMBL/GenBank/DDBJ whole genome shotgun (WGS) entry which is preliminary data.</text>
</comment>